<feature type="transmembrane region" description="Helical" evidence="6">
    <location>
        <begin position="12"/>
        <end position="33"/>
    </location>
</feature>
<dbReference type="AlphaFoldDB" id="A0A1I5SLJ0"/>
<dbReference type="EMBL" id="FOXB01000035">
    <property type="protein sequence ID" value="SFP71664.1"/>
    <property type="molecule type" value="Genomic_DNA"/>
</dbReference>
<dbReference type="InterPro" id="IPR005495">
    <property type="entry name" value="LptG/LptF_permease"/>
</dbReference>
<feature type="transmembrane region" description="Helical" evidence="6">
    <location>
        <begin position="97"/>
        <end position="122"/>
    </location>
</feature>
<proteinExistence type="predicted"/>
<evidence type="ECO:0000313" key="8">
    <source>
        <dbReference type="Proteomes" id="UP000199227"/>
    </source>
</evidence>
<gene>
    <name evidence="7" type="ORF">SAMN05216234_1354</name>
</gene>
<evidence type="ECO:0000256" key="3">
    <source>
        <dbReference type="ARBA" id="ARBA00022692"/>
    </source>
</evidence>
<dbReference type="GO" id="GO:0043190">
    <property type="term" value="C:ATP-binding cassette (ABC) transporter complex"/>
    <property type="evidence" value="ECO:0007669"/>
    <property type="project" value="TreeGrafter"/>
</dbReference>
<feature type="transmembrane region" description="Helical" evidence="6">
    <location>
        <begin position="312"/>
        <end position="332"/>
    </location>
</feature>
<keyword evidence="3 6" id="KW-0812">Transmembrane</keyword>
<dbReference type="Pfam" id="PF03739">
    <property type="entry name" value="LptF_LptG"/>
    <property type="match status" value="1"/>
</dbReference>
<feature type="transmembrane region" description="Helical" evidence="6">
    <location>
        <begin position="288"/>
        <end position="305"/>
    </location>
</feature>
<dbReference type="OrthoDB" id="5372422at2"/>
<name>A0A1I5SLJ0_9BACT</name>
<comment type="subcellular location">
    <subcellularLocation>
        <location evidence="1">Cell membrane</location>
        <topology evidence="1">Multi-pass membrane protein</topology>
    </subcellularLocation>
</comment>
<protein>
    <submittedName>
        <fullName evidence="7">Lipopolysaccharide export system permease protein</fullName>
    </submittedName>
</protein>
<keyword evidence="4 6" id="KW-1133">Transmembrane helix</keyword>
<evidence type="ECO:0000256" key="6">
    <source>
        <dbReference type="SAM" id="Phobius"/>
    </source>
</evidence>
<reference evidence="7 8" key="1">
    <citation type="submission" date="2016-10" db="EMBL/GenBank/DDBJ databases">
        <authorList>
            <person name="de Groot N.N."/>
        </authorList>
    </citation>
    <scope>NUCLEOTIDE SEQUENCE [LARGE SCALE GENOMIC DNA]</scope>
    <source>
        <strain evidence="7 8">EP1-55-1</strain>
    </source>
</reference>
<sequence length="339" mass="38635">MRKISSYLLYSFSGYFFSIFMPIIAIGSLILFVRIAKLTEVTHMDASEMLLMYGYSLPMMLFYTLPITFFTALILTLNKLSNDYESVVLFSFGISPIRMLATFIPPVLLLSITLSVLSLVLIPITKQLTKSFIHYKSVNAVVNIEASKFGQKFGDWMVFLESRDKDGVLNNIVLYNASNPKEEQFLIAKKGNFFNENGTPGLILKNGQAYRIGESKIDQINYNTMKMYHDVRLEPFSYQNIPEYWLFALKNSKRMKDLIISIAISLFPLVTLFWAFAFGILHPRYDKNYGYIIILAVTATYYGVVSSLAKATPIGTLVFALLFTSLGALLFYKKVQTRF</sequence>
<keyword evidence="8" id="KW-1185">Reference proteome</keyword>
<evidence type="ECO:0000256" key="1">
    <source>
        <dbReference type="ARBA" id="ARBA00004651"/>
    </source>
</evidence>
<keyword evidence="5 6" id="KW-0472">Membrane</keyword>
<dbReference type="STRING" id="223786.SAMN05216234_1354"/>
<evidence type="ECO:0000256" key="2">
    <source>
        <dbReference type="ARBA" id="ARBA00022475"/>
    </source>
</evidence>
<evidence type="ECO:0000256" key="5">
    <source>
        <dbReference type="ARBA" id="ARBA00023136"/>
    </source>
</evidence>
<accession>A0A1I5SLJ0</accession>
<dbReference type="PANTHER" id="PTHR33529:SF7">
    <property type="entry name" value="LIPOPOLYSACCHARIDE EXPORT SYSTEM PERMEASE PROTEIN LPTF"/>
    <property type="match status" value="1"/>
</dbReference>
<dbReference type="Proteomes" id="UP000199227">
    <property type="component" value="Unassembled WGS sequence"/>
</dbReference>
<dbReference type="RefSeq" id="WP_092913455.1">
    <property type="nucleotide sequence ID" value="NZ_FOXB01000035.1"/>
</dbReference>
<organism evidence="7 8">
    <name type="scientific">Hydrogenimonas thermophila</name>
    <dbReference type="NCBI Taxonomy" id="223786"/>
    <lineage>
        <taxon>Bacteria</taxon>
        <taxon>Pseudomonadati</taxon>
        <taxon>Campylobacterota</taxon>
        <taxon>Epsilonproteobacteria</taxon>
        <taxon>Campylobacterales</taxon>
        <taxon>Hydrogenimonadaceae</taxon>
        <taxon>Hydrogenimonas</taxon>
    </lineage>
</organism>
<dbReference type="PANTHER" id="PTHR33529">
    <property type="entry name" value="SLR0882 PROTEIN-RELATED"/>
    <property type="match status" value="1"/>
</dbReference>
<evidence type="ECO:0000313" key="7">
    <source>
        <dbReference type="EMBL" id="SFP71664.1"/>
    </source>
</evidence>
<keyword evidence="2" id="KW-1003">Cell membrane</keyword>
<dbReference type="GO" id="GO:0015920">
    <property type="term" value="P:lipopolysaccharide transport"/>
    <property type="evidence" value="ECO:0007669"/>
    <property type="project" value="TreeGrafter"/>
</dbReference>
<feature type="transmembrane region" description="Helical" evidence="6">
    <location>
        <begin position="53"/>
        <end position="77"/>
    </location>
</feature>
<evidence type="ECO:0000256" key="4">
    <source>
        <dbReference type="ARBA" id="ARBA00022989"/>
    </source>
</evidence>
<feature type="transmembrane region" description="Helical" evidence="6">
    <location>
        <begin position="258"/>
        <end position="282"/>
    </location>
</feature>